<name>A0A8X6P9H8_NEPPI</name>
<dbReference type="EMBL" id="BMAW01112545">
    <property type="protein sequence ID" value="GFT53075.1"/>
    <property type="molecule type" value="Genomic_DNA"/>
</dbReference>
<gene>
    <name evidence="2" type="ORF">NPIL_118401</name>
</gene>
<dbReference type="Proteomes" id="UP000887013">
    <property type="component" value="Unassembled WGS sequence"/>
</dbReference>
<sequence>MEHKQWLKFFVLFGVPVIVKTFGSPKNINPDVEEGEHIYPCWTSINCVYRGTEEHKRIEECLNTFTEEDTQIAIDFFDKNIKAADYESKYDVLDKLYCGSNVAFRKLIFAKSTGGCFEMYSVDCSLKYSQTICDRWSKGVDCVLKLLKELNDERKCDIEEFEKTSPSN</sequence>
<accession>A0A8X6P9H8</accession>
<evidence type="ECO:0000256" key="1">
    <source>
        <dbReference type="SAM" id="SignalP"/>
    </source>
</evidence>
<keyword evidence="1" id="KW-0732">Signal</keyword>
<feature type="chain" id="PRO_5036479585" description="DUF19 domain-containing protein" evidence="1">
    <location>
        <begin position="22"/>
        <end position="168"/>
    </location>
</feature>
<feature type="signal peptide" evidence="1">
    <location>
        <begin position="1"/>
        <end position="21"/>
    </location>
</feature>
<evidence type="ECO:0008006" key="4">
    <source>
        <dbReference type="Google" id="ProtNLM"/>
    </source>
</evidence>
<evidence type="ECO:0000313" key="3">
    <source>
        <dbReference type="Proteomes" id="UP000887013"/>
    </source>
</evidence>
<evidence type="ECO:0000313" key="2">
    <source>
        <dbReference type="EMBL" id="GFT53075.1"/>
    </source>
</evidence>
<organism evidence="2 3">
    <name type="scientific">Nephila pilipes</name>
    <name type="common">Giant wood spider</name>
    <name type="synonym">Nephila maculata</name>
    <dbReference type="NCBI Taxonomy" id="299642"/>
    <lineage>
        <taxon>Eukaryota</taxon>
        <taxon>Metazoa</taxon>
        <taxon>Ecdysozoa</taxon>
        <taxon>Arthropoda</taxon>
        <taxon>Chelicerata</taxon>
        <taxon>Arachnida</taxon>
        <taxon>Araneae</taxon>
        <taxon>Araneomorphae</taxon>
        <taxon>Entelegynae</taxon>
        <taxon>Araneoidea</taxon>
        <taxon>Nephilidae</taxon>
        <taxon>Nephila</taxon>
    </lineage>
</organism>
<reference evidence="2" key="1">
    <citation type="submission" date="2020-08" db="EMBL/GenBank/DDBJ databases">
        <title>Multicomponent nature underlies the extraordinary mechanical properties of spider dragline silk.</title>
        <authorList>
            <person name="Kono N."/>
            <person name="Nakamura H."/>
            <person name="Mori M."/>
            <person name="Yoshida Y."/>
            <person name="Ohtoshi R."/>
            <person name="Malay A.D."/>
            <person name="Moran D.A.P."/>
            <person name="Tomita M."/>
            <person name="Numata K."/>
            <person name="Arakawa K."/>
        </authorList>
    </citation>
    <scope>NUCLEOTIDE SEQUENCE</scope>
</reference>
<protein>
    <recommendedName>
        <fullName evidence="4">DUF19 domain-containing protein</fullName>
    </recommendedName>
</protein>
<dbReference type="AlphaFoldDB" id="A0A8X6P9H8"/>
<comment type="caution">
    <text evidence="2">The sequence shown here is derived from an EMBL/GenBank/DDBJ whole genome shotgun (WGS) entry which is preliminary data.</text>
</comment>
<proteinExistence type="predicted"/>
<keyword evidence="3" id="KW-1185">Reference proteome</keyword>